<dbReference type="AlphaFoldDB" id="A0A0B1ZRG7"/>
<evidence type="ECO:0000313" key="7">
    <source>
        <dbReference type="Proteomes" id="UP000031057"/>
    </source>
</evidence>
<gene>
    <name evidence="6" type="ORF">LK12_02095</name>
</gene>
<dbReference type="GO" id="GO:0046872">
    <property type="term" value="F:metal ion binding"/>
    <property type="evidence" value="ECO:0007669"/>
    <property type="project" value="UniProtKB-KW"/>
</dbReference>
<dbReference type="EMBL" id="JTDI01000001">
    <property type="protein sequence ID" value="KHK93156.1"/>
    <property type="molecule type" value="Genomic_DNA"/>
</dbReference>
<evidence type="ECO:0000256" key="1">
    <source>
        <dbReference type="ARBA" id="ARBA00010996"/>
    </source>
</evidence>
<keyword evidence="7" id="KW-1185">Reference proteome</keyword>
<dbReference type="PANTHER" id="PTHR12151">
    <property type="entry name" value="ELECTRON TRANSPORT PROTIN SCO1/SENC FAMILY MEMBER"/>
    <property type="match status" value="1"/>
</dbReference>
<evidence type="ECO:0000256" key="2">
    <source>
        <dbReference type="ARBA" id="ARBA00023008"/>
    </source>
</evidence>
<protein>
    <submittedName>
        <fullName evidence="6">Electron transporter</fullName>
    </submittedName>
</protein>
<evidence type="ECO:0000313" key="6">
    <source>
        <dbReference type="EMBL" id="KHK93156.1"/>
    </source>
</evidence>
<keyword evidence="4" id="KW-1015">Disulfide bond</keyword>
<accession>A0A0B1ZRG7</accession>
<dbReference type="Gene3D" id="3.40.30.10">
    <property type="entry name" value="Glutaredoxin"/>
    <property type="match status" value="1"/>
</dbReference>
<evidence type="ECO:0000256" key="4">
    <source>
        <dbReference type="PIRSR" id="PIRSR603782-2"/>
    </source>
</evidence>
<evidence type="ECO:0000259" key="5">
    <source>
        <dbReference type="PROSITE" id="PS51352"/>
    </source>
</evidence>
<dbReference type="STRING" id="1348853.LK12_02095"/>
<dbReference type="PROSITE" id="PS51352">
    <property type="entry name" value="THIOREDOXIN_2"/>
    <property type="match status" value="1"/>
</dbReference>
<dbReference type="PANTHER" id="PTHR12151:SF25">
    <property type="entry name" value="LINALOOL DEHYDRATASE_ISOMERASE DOMAIN-CONTAINING PROTEIN"/>
    <property type="match status" value="1"/>
</dbReference>
<feature type="binding site" evidence="3">
    <location>
        <position position="86"/>
    </location>
    <ligand>
        <name>Cu cation</name>
        <dbReference type="ChEBI" id="CHEBI:23378"/>
    </ligand>
</feature>
<feature type="domain" description="Thioredoxin" evidence="5">
    <location>
        <begin position="48"/>
        <end position="213"/>
    </location>
</feature>
<reference evidence="6 7" key="1">
    <citation type="submission" date="2014-10" db="EMBL/GenBank/DDBJ databases">
        <title>Genome sequence of Novosphingobium malaysiense MUSC 273(T).</title>
        <authorList>
            <person name="Lee L.-H."/>
        </authorList>
    </citation>
    <scope>NUCLEOTIDE SEQUENCE [LARGE SCALE GENOMIC DNA]</scope>
    <source>
        <strain evidence="6 7">MUSC 273</strain>
    </source>
</reference>
<keyword evidence="3" id="KW-0479">Metal-binding</keyword>
<sequence>MNRHAMTYLNDRIASRSRSLLRWLAPLALGLSLAACQQQGAATEEPPLAGAAIGGPFTLVNKEGKEVTWAQFKGEWRIVYFGYTFCPDACPLDVQAMMRGFNQFSEAHPELAEKVQPIFISIDPARDTPEVVGQWTAAFGPRLMGLTGTPEQVKKAADAFAVYYKRGEDTAGGYLMDHSRITYLMDPDGKPIAMLPTDKGPDAVAAEIAKWVK</sequence>
<feature type="binding site" evidence="3">
    <location>
        <position position="178"/>
    </location>
    <ligand>
        <name>Cu cation</name>
        <dbReference type="ChEBI" id="CHEBI:23378"/>
    </ligand>
</feature>
<dbReference type="InterPro" id="IPR036249">
    <property type="entry name" value="Thioredoxin-like_sf"/>
</dbReference>
<dbReference type="FunFam" id="3.40.30.10:FF:000013">
    <property type="entry name" value="Blast:Protein SCO1 homolog, mitochondrial"/>
    <property type="match status" value="1"/>
</dbReference>
<name>A0A0B1ZRG7_9SPHN</name>
<dbReference type="Proteomes" id="UP000031057">
    <property type="component" value="Unassembled WGS sequence"/>
</dbReference>
<dbReference type="InterPro" id="IPR003782">
    <property type="entry name" value="SCO1/SenC"/>
</dbReference>
<dbReference type="InterPro" id="IPR013766">
    <property type="entry name" value="Thioredoxin_domain"/>
</dbReference>
<comment type="caution">
    <text evidence="6">The sequence shown here is derived from an EMBL/GenBank/DDBJ whole genome shotgun (WGS) entry which is preliminary data.</text>
</comment>
<feature type="disulfide bond" description="Redox-active" evidence="4">
    <location>
        <begin position="86"/>
        <end position="90"/>
    </location>
</feature>
<organism evidence="6 7">
    <name type="scientific">Novosphingobium malaysiense</name>
    <dbReference type="NCBI Taxonomy" id="1348853"/>
    <lineage>
        <taxon>Bacteria</taxon>
        <taxon>Pseudomonadati</taxon>
        <taxon>Pseudomonadota</taxon>
        <taxon>Alphaproteobacteria</taxon>
        <taxon>Sphingomonadales</taxon>
        <taxon>Sphingomonadaceae</taxon>
        <taxon>Novosphingobium</taxon>
    </lineage>
</organism>
<comment type="similarity">
    <text evidence="1">Belongs to the SCO1/2 family.</text>
</comment>
<dbReference type="CDD" id="cd02968">
    <property type="entry name" value="SCO"/>
    <property type="match status" value="1"/>
</dbReference>
<feature type="binding site" evidence="3">
    <location>
        <position position="90"/>
    </location>
    <ligand>
        <name>Cu cation</name>
        <dbReference type="ChEBI" id="CHEBI:23378"/>
    </ligand>
</feature>
<keyword evidence="2 3" id="KW-0186">Copper</keyword>
<dbReference type="SUPFAM" id="SSF52833">
    <property type="entry name" value="Thioredoxin-like"/>
    <property type="match status" value="1"/>
</dbReference>
<proteinExistence type="inferred from homology"/>
<dbReference type="Pfam" id="PF02630">
    <property type="entry name" value="SCO1-SenC"/>
    <property type="match status" value="1"/>
</dbReference>
<evidence type="ECO:0000256" key="3">
    <source>
        <dbReference type="PIRSR" id="PIRSR603782-1"/>
    </source>
</evidence>